<dbReference type="InterPro" id="IPR027790">
    <property type="entry name" value="AdoMet_synthase_2_family"/>
</dbReference>
<dbReference type="InterPro" id="IPR042543">
    <property type="entry name" value="AdoMet_synthase_2"/>
</dbReference>
<dbReference type="Pfam" id="PF01941">
    <property type="entry name" value="AdoMet_Synthase"/>
    <property type="match status" value="1"/>
</dbReference>
<dbReference type="AlphaFoldDB" id="A0A7G1NJP8"/>
<dbReference type="RefSeq" id="WP_190902939.1">
    <property type="nucleotide sequence ID" value="NZ_AP023439.1"/>
</dbReference>
<dbReference type="KEGG" id="stui:GCM10017668_53160"/>
<accession>A0A7G1NJP8</accession>
<dbReference type="Gene3D" id="3.30.300.10">
    <property type="match status" value="1"/>
</dbReference>
<comment type="similarity">
    <text evidence="1">Belongs to the AdoMet synthetase 2 family.</text>
</comment>
<dbReference type="PANTHER" id="PTHR36697">
    <property type="entry name" value="S-ADENOSYLMETHIONINE SYNTHASE"/>
    <property type="match status" value="1"/>
</dbReference>
<organism evidence="2 3">
    <name type="scientific">Streptomyces tuirus</name>
    <dbReference type="NCBI Taxonomy" id="68278"/>
    <lineage>
        <taxon>Bacteria</taxon>
        <taxon>Bacillati</taxon>
        <taxon>Actinomycetota</taxon>
        <taxon>Actinomycetes</taxon>
        <taxon>Kitasatosporales</taxon>
        <taxon>Streptomycetaceae</taxon>
        <taxon>Streptomyces</taxon>
    </lineage>
</organism>
<sequence length="416" mass="45701">MPRTSTIIGNSNLVIDTAMARPDATSIVERKGLGHPDTLADHLAERLSRAYSHHTVERFGAVLHHNFDKLALLGGASEVRYGAGRMTSPVRVLVNGRAAPMCGGERIPVEEIVEAEVRAFFAERLPEVSDHLDIVFNITSNSSPGAVLTGDAVPDRTRWFNPRSIEDLRERRVRLSNDTSLGTGWAPENTFESFVRQLVNHFSGDSEFTRTHAWCGSDVKLMGYWDGEQADVVLCVPQKSRFVASRAEYVRNAESVLAECHRLAGLRLAGAEARFRLNARDVPEKDELYLTYTGSSIESGDEGVVGRGNRVNGLITPLRPMNLEGANGKNPVYHVGKLYNIAARRLAERLHEATGEHAEVHLVSATGQRLDQPWRILVRLSSPDAEVDKVQALVEEALGAFPALTDELVSDGIVLS</sequence>
<proteinExistence type="inferred from homology"/>
<dbReference type="Proteomes" id="UP000516373">
    <property type="component" value="Chromosome"/>
</dbReference>
<dbReference type="Gene3D" id="3.30.300.280">
    <property type="entry name" value="S-adenosylmethionine synthetase, C-terminal domain"/>
    <property type="match status" value="1"/>
</dbReference>
<dbReference type="PANTHER" id="PTHR36697:SF1">
    <property type="entry name" value="S-ADENOSYLMETHIONINE SYNTHASE"/>
    <property type="match status" value="1"/>
</dbReference>
<gene>
    <name evidence="2" type="ORF">GCM10017668_53160</name>
</gene>
<protein>
    <submittedName>
        <fullName evidence="2">S-adenosylmethionine synthetase</fullName>
    </submittedName>
</protein>
<evidence type="ECO:0000256" key="1">
    <source>
        <dbReference type="ARBA" id="ARBA00006892"/>
    </source>
</evidence>
<dbReference type="EMBL" id="AP023439">
    <property type="protein sequence ID" value="BCL23473.1"/>
    <property type="molecule type" value="Genomic_DNA"/>
</dbReference>
<dbReference type="Gene3D" id="3.30.300.340">
    <property type="entry name" value="S-adenosylmethionine synthetase, N-terminal domain"/>
    <property type="match status" value="1"/>
</dbReference>
<reference evidence="2 3" key="1">
    <citation type="journal article" date="2014" name="Int. J. Syst. Evol. Microbiol.">
        <title>Complete genome sequence of Corynebacterium casei LMG S-19264T (=DSM 44701T), isolated from a smear-ripened cheese.</title>
        <authorList>
            <consortium name="US DOE Joint Genome Institute (JGI-PGF)"/>
            <person name="Walter F."/>
            <person name="Albersmeier A."/>
            <person name="Kalinowski J."/>
            <person name="Ruckert C."/>
        </authorList>
    </citation>
    <scope>NUCLEOTIDE SEQUENCE [LARGE SCALE GENOMIC DNA]</scope>
    <source>
        <strain evidence="2 3">JCM 4255</strain>
    </source>
</reference>
<dbReference type="InterPro" id="IPR042544">
    <property type="entry name" value="AdoMet_synthase_3"/>
</dbReference>
<evidence type="ECO:0000313" key="3">
    <source>
        <dbReference type="Proteomes" id="UP000516373"/>
    </source>
</evidence>
<name>A0A7G1NJP8_9ACTN</name>
<evidence type="ECO:0000313" key="2">
    <source>
        <dbReference type="EMBL" id="BCL23473.1"/>
    </source>
</evidence>